<evidence type="ECO:0000313" key="2">
    <source>
        <dbReference type="EMBL" id="APT29792.1"/>
    </source>
</evidence>
<dbReference type="InterPro" id="IPR023808">
    <property type="entry name" value="Nitrile_Hydratase_acc_put"/>
</dbReference>
<reference evidence="3 5" key="2">
    <citation type="submission" date="2016-10" db="EMBL/GenBank/DDBJ databases">
        <authorList>
            <person name="Varghese N."/>
            <person name="Submissions S."/>
        </authorList>
    </citation>
    <scope>NUCLEOTIDE SEQUENCE [LARGE SCALE GENOMIC DNA]</scope>
    <source>
        <strain evidence="3 5">CBMB27</strain>
    </source>
</reference>
<dbReference type="Proteomes" id="UP000199140">
    <property type="component" value="Unassembled WGS sequence"/>
</dbReference>
<gene>
    <name evidence="2" type="ORF">MCBMB27_00501</name>
    <name evidence="3" type="ORF">SAMN05192567_110159</name>
</gene>
<accession>A0AAE8L6Q7</accession>
<dbReference type="NCBIfam" id="TIGR03889">
    <property type="entry name" value="nitrile_acc"/>
    <property type="match status" value="1"/>
</dbReference>
<dbReference type="EMBL" id="CP015367">
    <property type="protein sequence ID" value="APT29792.1"/>
    <property type="molecule type" value="Genomic_DNA"/>
</dbReference>
<dbReference type="SUPFAM" id="SSF50090">
    <property type="entry name" value="Electron transport accessory proteins"/>
    <property type="match status" value="1"/>
</dbReference>
<proteinExistence type="predicted"/>
<keyword evidence="4" id="KW-1185">Reference proteome</keyword>
<dbReference type="GeneID" id="96603691"/>
<organism evidence="3 5">
    <name type="scientific">Methylobacterium phyllosphaerae</name>
    <dbReference type="NCBI Taxonomy" id="418223"/>
    <lineage>
        <taxon>Bacteria</taxon>
        <taxon>Pseudomonadati</taxon>
        <taxon>Pseudomonadota</taxon>
        <taxon>Alphaproteobacteria</taxon>
        <taxon>Hyphomicrobiales</taxon>
        <taxon>Methylobacteriaceae</taxon>
        <taxon>Methylobacterium</taxon>
    </lineage>
</organism>
<protein>
    <submittedName>
        <fullName evidence="3">Nitrile hydratase accessory protein</fullName>
    </submittedName>
    <submittedName>
        <fullName evidence="2">Regulation and Cell signaling</fullName>
    </submittedName>
</protein>
<name>A0AAE8L6Q7_9HYPH</name>
<feature type="domain" description="Nitrile hydratase beta subunit-like N-terminal" evidence="1">
    <location>
        <begin position="4"/>
        <end position="89"/>
    </location>
</feature>
<dbReference type="InterPro" id="IPR049054">
    <property type="entry name" value="CN_hydtase_beta-like_N"/>
</dbReference>
<dbReference type="RefSeq" id="WP_043388833.1">
    <property type="nucleotide sequence ID" value="NZ_CP015367.1"/>
</dbReference>
<dbReference type="AlphaFoldDB" id="A0AAE8L6Q7"/>
<evidence type="ECO:0000259" key="1">
    <source>
        <dbReference type="Pfam" id="PF21006"/>
    </source>
</evidence>
<reference evidence="2 4" key="1">
    <citation type="submission" date="2016-04" db="EMBL/GenBank/DDBJ databases">
        <title>Complete genome sequencing and analysis of CBMB27, Methylobacterium phyllosphaerae isolated from leaf tissues of rice (Oryza sativa L.).</title>
        <authorList>
            <person name="Lee Y."/>
            <person name="Hwangbo K."/>
            <person name="Chung H."/>
            <person name="Yoo J."/>
            <person name="Kim K.Y."/>
            <person name="Sa T.M."/>
            <person name="Um Y."/>
            <person name="Madhaiyan M."/>
        </authorList>
    </citation>
    <scope>NUCLEOTIDE SEQUENCE [LARGE SCALE GENOMIC DNA]</scope>
    <source>
        <strain evidence="2 4">CBMB27</strain>
    </source>
</reference>
<dbReference type="Pfam" id="PF21006">
    <property type="entry name" value="NHase_beta_N"/>
    <property type="match status" value="1"/>
</dbReference>
<dbReference type="EMBL" id="FOPK01000010">
    <property type="protein sequence ID" value="SFG93704.1"/>
    <property type="molecule type" value="Genomic_DNA"/>
</dbReference>
<dbReference type="Gene3D" id="1.10.472.20">
    <property type="entry name" value="Nitrile hydratase, beta subunit"/>
    <property type="match status" value="1"/>
</dbReference>
<evidence type="ECO:0000313" key="3">
    <source>
        <dbReference type="EMBL" id="SFG93704.1"/>
    </source>
</evidence>
<dbReference type="InterPro" id="IPR008990">
    <property type="entry name" value="Elect_transpt_acc-like_dom_sf"/>
</dbReference>
<dbReference type="InterPro" id="IPR042262">
    <property type="entry name" value="CN_hydtase_beta_C"/>
</dbReference>
<dbReference type="Proteomes" id="UP000185487">
    <property type="component" value="Chromosome"/>
</dbReference>
<evidence type="ECO:0000313" key="5">
    <source>
        <dbReference type="Proteomes" id="UP000199140"/>
    </source>
</evidence>
<dbReference type="KEGG" id="mphy:MCBMB27_00501"/>
<evidence type="ECO:0000313" key="4">
    <source>
        <dbReference type="Proteomes" id="UP000185487"/>
    </source>
</evidence>
<sequence>MTDPSPNAFAAPWEAQVFALVVALREAGVFTWSEWAARLGREIRPAGAPEQAADYGAWLATLEALLAERGVAGPETVAARTAAFLRAAEATPHGQPIRLENDPLYRP</sequence>